<dbReference type="Pfam" id="PF20062">
    <property type="entry name" value="DUF6461"/>
    <property type="match status" value="1"/>
</dbReference>
<proteinExistence type="predicted"/>
<dbReference type="InterPro" id="IPR045592">
    <property type="entry name" value="DUF6461"/>
</dbReference>
<gene>
    <name evidence="1" type="ORF">O3I_025135</name>
</gene>
<keyword evidence="2" id="KW-1185">Reference proteome</keyword>
<reference evidence="1 2" key="1">
    <citation type="journal article" date="2012" name="J. Bacteriol.">
        <title>Complete genome sequence of Nocardia brasiliensis HUJEG-1.</title>
        <authorList>
            <person name="Vera-Cabrera L."/>
            <person name="Ortiz-Lopez R."/>
            <person name="Elizondo-Gonzalez R."/>
            <person name="Perez-Maya A.A."/>
            <person name="Ocampo-Candiani J."/>
        </authorList>
    </citation>
    <scope>NUCLEOTIDE SEQUENCE [LARGE SCALE GENOMIC DNA]</scope>
    <source>
        <strain evidence="2">ATCC 700358</strain>
    </source>
</reference>
<dbReference type="Proteomes" id="UP000006304">
    <property type="component" value="Chromosome"/>
</dbReference>
<protein>
    <submittedName>
        <fullName evidence="1">Uncharacterized protein</fullName>
    </submittedName>
</protein>
<dbReference type="AlphaFoldDB" id="K0ET43"/>
<dbReference type="RefSeq" id="WP_014985833.1">
    <property type="nucleotide sequence ID" value="NC_018681.1"/>
</dbReference>
<dbReference type="HOGENOM" id="CLU_023725_0_0_11"/>
<dbReference type="EMBL" id="CP003876">
    <property type="protein sequence ID" value="AFU02978.1"/>
    <property type="molecule type" value="Genomic_DNA"/>
</dbReference>
<name>K0ET43_NOCB7</name>
<accession>K0ET43</accession>
<sequence length="717" mass="76051">MTDIADEVTDQLGSAVAETMRKVRPRIPASPAATLGRLRLSSGEFGAYAFGENGIRGELARLGELLPERILGALELLVAELAVPVVPSLAALLPMPDDGQAVMVGHMMGAGATTTAIDELEAFRPGALALVVALTARLSEHCDVVAQLRSAAERDKGAALDEAAVAAAHGASHLALGVAVAAIVLRNLGHGDDPATVVGAALTAVCPLLRAAPMPDAYDAARIAKIRTGYLYPRYSSGTVQARDHRFALTESDFPDTADFRGNGLVVVSPAGPVVRTGTADGFVHVTVQVFDSPPAEVDAGGWDEVVEVAWTATRGLASILGAPPSPGYGGHGSLIEQTPPWPGTYRVRVHATGRDDADGRESYKLTVWQSPDTETVVHKRTDRLGHRLRGEPEPLRVAEPEDAYRWVATTALADAGTITVVAASDPGTVVRAFGGDPAAPERMDELEERAMERGDPWIAVASLADAVLAVEYNGYQGSHGPELRALSRGTRAASLYWNVNGLTRLSFAADGRIVAAFELGEQQHDRTLEPILRDLDFDDYRNQIAKGLVAVERFTGSAFAESDLVRVESAGIGFAVLPLLGELHPVSRRSDGSRADRGHGPLGADTDLLTELPAERQQAMAWWAVGRTAEHVQLADDPDVVACVETRTLTAEAELRVRRSTVGDRTNYWFWSALHKATNPDPLAAAIGALDAARYAWGPAAADFVDEARTVLSDPG</sequence>
<dbReference type="KEGG" id="nbr:O3I_025135"/>
<evidence type="ECO:0000313" key="2">
    <source>
        <dbReference type="Proteomes" id="UP000006304"/>
    </source>
</evidence>
<organism evidence="1 2">
    <name type="scientific">Nocardia brasiliensis (strain ATCC 700358 / HUJEG-1)</name>
    <dbReference type="NCBI Taxonomy" id="1133849"/>
    <lineage>
        <taxon>Bacteria</taxon>
        <taxon>Bacillati</taxon>
        <taxon>Actinomycetota</taxon>
        <taxon>Actinomycetes</taxon>
        <taxon>Mycobacteriales</taxon>
        <taxon>Nocardiaceae</taxon>
        <taxon>Nocardia</taxon>
    </lineage>
</organism>
<evidence type="ECO:0000313" key="1">
    <source>
        <dbReference type="EMBL" id="AFU02978.1"/>
    </source>
</evidence>
<dbReference type="eggNOG" id="ENOG502Z8X4">
    <property type="taxonomic scope" value="Bacteria"/>
</dbReference>
<dbReference type="STRING" id="1133849.O3I_025135"/>